<proteinExistence type="predicted"/>
<dbReference type="OrthoDB" id="5423818at2759"/>
<reference evidence="1 2" key="1">
    <citation type="submission" date="2014-02" db="EMBL/GenBank/DDBJ databases">
        <title>The Genome Sequence of Trichophyton interdigitale MR816.</title>
        <authorList>
            <consortium name="The Broad Institute Genomics Platform"/>
            <person name="Cuomo C.A."/>
            <person name="White T.C."/>
            <person name="Graser Y."/>
            <person name="Martinez-Rossi N."/>
            <person name="Heitman J."/>
            <person name="Young S.K."/>
            <person name="Zeng Q."/>
            <person name="Gargeya S."/>
            <person name="Abouelleil A."/>
            <person name="Alvarado L."/>
            <person name="Chapman S.B."/>
            <person name="Gainer-Dewar J."/>
            <person name="Goldberg J."/>
            <person name="Griggs A."/>
            <person name="Gujja S."/>
            <person name="Hansen M."/>
            <person name="Howarth C."/>
            <person name="Imamovic A."/>
            <person name="Larimer J."/>
            <person name="Martinez D."/>
            <person name="Murphy C."/>
            <person name="Pearson M.D."/>
            <person name="Persinoti G."/>
            <person name="Poon T."/>
            <person name="Priest M."/>
            <person name="Roberts A.D."/>
            <person name="Saif S."/>
            <person name="Shea T.D."/>
            <person name="Sykes S.N."/>
            <person name="Wortman J."/>
            <person name="Nusbaum C."/>
            <person name="Birren B."/>
        </authorList>
    </citation>
    <scope>NUCLEOTIDE SEQUENCE [LARGE SCALE GENOMIC DNA]</scope>
    <source>
        <strain evidence="1 2">MR816</strain>
    </source>
</reference>
<gene>
    <name evidence="1" type="ORF">H109_00671</name>
</gene>
<keyword evidence="2" id="KW-1185">Reference proteome</keyword>
<evidence type="ECO:0000313" key="1">
    <source>
        <dbReference type="EMBL" id="KDB27510.1"/>
    </source>
</evidence>
<dbReference type="Proteomes" id="UP000024533">
    <property type="component" value="Unassembled WGS sequence"/>
</dbReference>
<dbReference type="HOGENOM" id="CLU_1769412_0_0_1"/>
<dbReference type="EMBL" id="AOKY01000056">
    <property type="protein sequence ID" value="KDB27510.1"/>
    <property type="molecule type" value="Genomic_DNA"/>
</dbReference>
<dbReference type="AlphaFoldDB" id="A0A059JI15"/>
<accession>A0A059JI15</accession>
<name>A0A059JI15_TRIIM</name>
<comment type="caution">
    <text evidence="1">The sequence shown here is derived from an EMBL/GenBank/DDBJ whole genome shotgun (WGS) entry which is preliminary data.</text>
</comment>
<organism evidence="1 2">
    <name type="scientific">Trichophyton interdigitale (strain MR816)</name>
    <dbReference type="NCBI Taxonomy" id="1215338"/>
    <lineage>
        <taxon>Eukaryota</taxon>
        <taxon>Fungi</taxon>
        <taxon>Dikarya</taxon>
        <taxon>Ascomycota</taxon>
        <taxon>Pezizomycotina</taxon>
        <taxon>Eurotiomycetes</taxon>
        <taxon>Eurotiomycetidae</taxon>
        <taxon>Onygenales</taxon>
        <taxon>Arthrodermataceae</taxon>
        <taxon>Trichophyton</taxon>
    </lineage>
</organism>
<evidence type="ECO:0000313" key="2">
    <source>
        <dbReference type="Proteomes" id="UP000024533"/>
    </source>
</evidence>
<sequence length="147" mass="16526">MLQNINDGTFPALGMSTSLGWNESFLPEDYPSEYPRLGLSPNGDFSCDEDIFANNFLPGPSRVASNTGELFEELSQRVRDYPKKILQRDFWSPFIHHSLYRCAQGGMAEGIALACASAYDSCVESSSSFINTMINTQREKLIREFHL</sequence>
<protein>
    <submittedName>
        <fullName evidence="1">Uncharacterized protein</fullName>
    </submittedName>
</protein>
<dbReference type="STRING" id="1215338.A0A059JI15"/>